<accession>A0AAU0USN6</accession>
<evidence type="ECO:0000256" key="5">
    <source>
        <dbReference type="ARBA" id="ARBA00023002"/>
    </source>
</evidence>
<keyword evidence="5" id="KW-0560">Oxidoreductase</keyword>
<dbReference type="KEGG" id="dbc:MFMK1_002114"/>
<dbReference type="PANTHER" id="PTHR43303:SF4">
    <property type="entry name" value="NADPH DEHYDROGENASE C23G7.10C-RELATED"/>
    <property type="match status" value="1"/>
</dbReference>
<proteinExistence type="predicted"/>
<keyword evidence="2" id="KW-0285">Flavoprotein</keyword>
<organism evidence="7 8">
    <name type="scientific">Metallumcola ferriviriculae</name>
    <dbReference type="NCBI Taxonomy" id="3039180"/>
    <lineage>
        <taxon>Bacteria</taxon>
        <taxon>Bacillati</taxon>
        <taxon>Bacillota</taxon>
        <taxon>Clostridia</taxon>
        <taxon>Neomoorellales</taxon>
        <taxon>Desulfitibacteraceae</taxon>
        <taxon>Metallumcola</taxon>
    </lineage>
</organism>
<evidence type="ECO:0000313" key="8">
    <source>
        <dbReference type="Proteomes" id="UP001329915"/>
    </source>
</evidence>
<gene>
    <name evidence="7" type="ORF">MFMK1_002114</name>
</gene>
<feature type="domain" description="NADH:flavin oxidoreductase/NADH oxidase N-terminal" evidence="6">
    <location>
        <begin position="3"/>
        <end position="69"/>
    </location>
</feature>
<evidence type="ECO:0000256" key="3">
    <source>
        <dbReference type="ARBA" id="ARBA00022643"/>
    </source>
</evidence>
<dbReference type="InterPro" id="IPR013785">
    <property type="entry name" value="Aldolase_TIM"/>
</dbReference>
<dbReference type="Pfam" id="PF00724">
    <property type="entry name" value="Oxidored_FMN"/>
    <property type="match status" value="1"/>
</dbReference>
<dbReference type="AlphaFoldDB" id="A0AAU0USN6"/>
<evidence type="ECO:0000256" key="2">
    <source>
        <dbReference type="ARBA" id="ARBA00022630"/>
    </source>
</evidence>
<evidence type="ECO:0000313" key="7">
    <source>
        <dbReference type="EMBL" id="WRO22288.1"/>
    </source>
</evidence>
<dbReference type="SUPFAM" id="SSF51395">
    <property type="entry name" value="FMN-linked oxidoreductases"/>
    <property type="match status" value="1"/>
</dbReference>
<keyword evidence="8" id="KW-1185">Reference proteome</keyword>
<dbReference type="GO" id="GO:0010181">
    <property type="term" value="F:FMN binding"/>
    <property type="evidence" value="ECO:0007669"/>
    <property type="project" value="InterPro"/>
</dbReference>
<evidence type="ECO:0000256" key="1">
    <source>
        <dbReference type="ARBA" id="ARBA00001917"/>
    </source>
</evidence>
<protein>
    <recommendedName>
        <fullName evidence="6">NADH:flavin oxidoreductase/NADH oxidase N-terminal domain-containing protein</fullName>
    </recommendedName>
</protein>
<dbReference type="Proteomes" id="UP001329915">
    <property type="component" value="Chromosome"/>
</dbReference>
<evidence type="ECO:0000256" key="4">
    <source>
        <dbReference type="ARBA" id="ARBA00022857"/>
    </source>
</evidence>
<dbReference type="PANTHER" id="PTHR43303">
    <property type="entry name" value="NADPH DEHYDROGENASE C23G7.10C-RELATED"/>
    <property type="match status" value="1"/>
</dbReference>
<reference evidence="7 8" key="1">
    <citation type="submission" date="2023-04" db="EMBL/GenBank/DDBJ databases">
        <authorList>
            <person name="Hsu D."/>
        </authorList>
    </citation>
    <scope>NUCLEOTIDE SEQUENCE [LARGE SCALE GENOMIC DNA]</scope>
    <source>
        <strain evidence="7 8">MK1</strain>
    </source>
</reference>
<dbReference type="Gene3D" id="3.20.20.70">
    <property type="entry name" value="Aldolase class I"/>
    <property type="match status" value="1"/>
</dbReference>
<dbReference type="InterPro" id="IPR001155">
    <property type="entry name" value="OxRdtase_FMN_N"/>
</dbReference>
<dbReference type="InterPro" id="IPR044152">
    <property type="entry name" value="YqjM-like"/>
</dbReference>
<evidence type="ECO:0000259" key="6">
    <source>
        <dbReference type="Pfam" id="PF00724"/>
    </source>
</evidence>
<comment type="cofactor">
    <cofactor evidence="1">
        <name>FMN</name>
        <dbReference type="ChEBI" id="CHEBI:58210"/>
    </cofactor>
</comment>
<dbReference type="EMBL" id="CP121694">
    <property type="protein sequence ID" value="WRO22288.1"/>
    <property type="molecule type" value="Genomic_DNA"/>
</dbReference>
<dbReference type="GO" id="GO:0003959">
    <property type="term" value="F:NADPH dehydrogenase activity"/>
    <property type="evidence" value="ECO:0007669"/>
    <property type="project" value="InterPro"/>
</dbReference>
<keyword evidence="3" id="KW-0288">FMN</keyword>
<dbReference type="GO" id="GO:0050661">
    <property type="term" value="F:NADP binding"/>
    <property type="evidence" value="ECO:0007669"/>
    <property type="project" value="InterPro"/>
</dbReference>
<name>A0AAU0USN6_9FIRM</name>
<keyword evidence="4" id="KW-0521">NADP</keyword>
<sequence length="80" mass="8714">MGKVFEPIQIGKVTLKNRIVALPVVQNFATDEGKVTPQMVSCYRRRAEGGAGLVTVEATYIRPDGNAFWGMHAHGLISTL</sequence>